<dbReference type="InterPro" id="IPR015943">
    <property type="entry name" value="WD40/YVTN_repeat-like_dom_sf"/>
</dbReference>
<dbReference type="Pfam" id="PF07714">
    <property type="entry name" value="PK_Tyr_Ser-Thr"/>
    <property type="match status" value="1"/>
</dbReference>
<keyword evidence="1 3" id="KW-0853">WD repeat</keyword>
<keyword evidence="2" id="KW-0677">Repeat</keyword>
<dbReference type="SUPFAM" id="SSF56112">
    <property type="entry name" value="Protein kinase-like (PK-like)"/>
    <property type="match status" value="1"/>
</dbReference>
<feature type="repeat" description="WD" evidence="3">
    <location>
        <begin position="1103"/>
        <end position="1137"/>
    </location>
</feature>
<evidence type="ECO:0000256" key="3">
    <source>
        <dbReference type="PROSITE-ProRule" id="PRU00221"/>
    </source>
</evidence>
<dbReference type="AlphaFoldDB" id="A0A841FJS4"/>
<dbReference type="InterPro" id="IPR011009">
    <property type="entry name" value="Kinase-like_dom_sf"/>
</dbReference>
<dbReference type="InterPro" id="IPR000719">
    <property type="entry name" value="Prot_kinase_dom"/>
</dbReference>
<dbReference type="InterPro" id="IPR050349">
    <property type="entry name" value="WD_LIS1/nudF_dynein_reg"/>
</dbReference>
<evidence type="ECO:0000256" key="2">
    <source>
        <dbReference type="ARBA" id="ARBA00022737"/>
    </source>
</evidence>
<dbReference type="Gene3D" id="2.130.10.10">
    <property type="entry name" value="YVTN repeat-like/Quinoprotein amine dehydrogenase"/>
    <property type="match status" value="4"/>
</dbReference>
<dbReference type="Gene3D" id="3.30.200.20">
    <property type="entry name" value="Phosphorylase Kinase, domain 1"/>
    <property type="match status" value="1"/>
</dbReference>
<dbReference type="PANTHER" id="PTHR44129">
    <property type="entry name" value="WD REPEAT-CONTAINING PROTEIN POP1"/>
    <property type="match status" value="1"/>
</dbReference>
<dbReference type="SUPFAM" id="SSF48452">
    <property type="entry name" value="TPR-like"/>
    <property type="match status" value="1"/>
</dbReference>
<protein>
    <submittedName>
        <fullName evidence="5">WD40 repeat protein</fullName>
    </submittedName>
</protein>
<keyword evidence="6" id="KW-1185">Reference proteome</keyword>
<dbReference type="PROSITE" id="PS50082">
    <property type="entry name" value="WD_REPEATS_2"/>
    <property type="match status" value="4"/>
</dbReference>
<dbReference type="EMBL" id="JACHGT010000001">
    <property type="protein sequence ID" value="MBB6032230.1"/>
    <property type="molecule type" value="Genomic_DNA"/>
</dbReference>
<dbReference type="Gene3D" id="1.25.40.10">
    <property type="entry name" value="Tetratricopeptide repeat domain"/>
    <property type="match status" value="1"/>
</dbReference>
<dbReference type="InterPro" id="IPR001245">
    <property type="entry name" value="Ser-Thr/Tyr_kinase_cat_dom"/>
</dbReference>
<feature type="repeat" description="WD" evidence="3">
    <location>
        <begin position="848"/>
        <end position="889"/>
    </location>
</feature>
<dbReference type="InterPro" id="IPR036322">
    <property type="entry name" value="WD40_repeat_dom_sf"/>
</dbReference>
<dbReference type="PROSITE" id="PS00108">
    <property type="entry name" value="PROTEIN_KINASE_ST"/>
    <property type="match status" value="1"/>
</dbReference>
<dbReference type="PROSITE" id="PS50011">
    <property type="entry name" value="PROTEIN_KINASE_DOM"/>
    <property type="match status" value="1"/>
</dbReference>
<dbReference type="Proteomes" id="UP000548476">
    <property type="component" value="Unassembled WGS sequence"/>
</dbReference>
<dbReference type="SMART" id="SM00220">
    <property type="entry name" value="S_TKc"/>
    <property type="match status" value="1"/>
</dbReference>
<dbReference type="GO" id="GO:0004672">
    <property type="term" value="F:protein kinase activity"/>
    <property type="evidence" value="ECO:0007669"/>
    <property type="project" value="InterPro"/>
</dbReference>
<dbReference type="InterPro" id="IPR019775">
    <property type="entry name" value="WD40_repeat_CS"/>
</dbReference>
<feature type="repeat" description="WD" evidence="3">
    <location>
        <begin position="1070"/>
        <end position="1102"/>
    </location>
</feature>
<dbReference type="SUPFAM" id="SSF50978">
    <property type="entry name" value="WD40 repeat-like"/>
    <property type="match status" value="2"/>
</dbReference>
<dbReference type="GO" id="GO:0005524">
    <property type="term" value="F:ATP binding"/>
    <property type="evidence" value="ECO:0007669"/>
    <property type="project" value="InterPro"/>
</dbReference>
<dbReference type="Pfam" id="PF00400">
    <property type="entry name" value="WD40"/>
    <property type="match status" value="5"/>
</dbReference>
<feature type="repeat" description="WD" evidence="3">
    <location>
        <begin position="890"/>
        <end position="931"/>
    </location>
</feature>
<dbReference type="PROSITE" id="PS00678">
    <property type="entry name" value="WD_REPEATS_1"/>
    <property type="match status" value="2"/>
</dbReference>
<comment type="caution">
    <text evidence="5">The sequence shown here is derived from an EMBL/GenBank/DDBJ whole genome shotgun (WGS) entry which is preliminary data.</text>
</comment>
<gene>
    <name evidence="5" type="ORF">HNR73_000072</name>
</gene>
<dbReference type="InterPro" id="IPR011990">
    <property type="entry name" value="TPR-like_helical_dom_sf"/>
</dbReference>
<feature type="domain" description="Protein kinase" evidence="4">
    <location>
        <begin position="20"/>
        <end position="311"/>
    </location>
</feature>
<sequence length="1147" mass="122631">MNAPGIPARWRIGDVIDDRYEITDVHEDGGMGLVYRVRHRSWATESGPTELAVKSPRPDVFAADRDSFVAEAEAWVSLGLHPNVCGCHYVRLFGGVPLVFAEYVTGGSLRKWIEDGRLYRGDAPTVAARVLDLAIQTARGLEHAHERGLVHQDVKPANVLLDTDGTAKVTDFGLAKARAVGGSHRRPGAPPEASVLVSAGGLTPAYASPEQAMGRPLSRRTDVYSFAVSVLEMYTGGLTWMSGLAAGHVLAALRTDGPGRPGPPPLPAGLAELLERCLRHDPAERPATMAEIAGAIAAVYRDTTGHDHPRPVPVAAELRADELNNRALSLMDLGRPADAEAAFAEALAADPRHLQASYNSGLLRWRRGAATDLDLITDLTGLLPQDGTAWELRHLLAQVHMERGDLDSAGDLLAEAILERPGEPDLLAADRTLRSGRLSDARAVETRRIPWYVWDDTPREFDGRPIRRAAPGIDIPLSADGRWALSSCDKVVRRWDLSTGEGEAPMPEITGDVDLDASGRFALSGDDGELRLWDLAERRLLGGAAVPGDWPEKWLMKVRLSADARTAVASVGRGRVVVWDTATGEPRHLFDGHFTQAPLELSDDGRLVLSPNNDDQKIRLFETASGRCLLEIPKKPSGVMGLRIRADNRVAAIATYDHVIDLWDLDGGRVIRSLTGPSDGYTSRIALSADGRIAVTGGIDHFGAAADGPDRNSVRIWDLRTGRVLRTFASAHLGGVRGVRLDGERAVSVGKDGMSRWSLPRHHSAAWQVSRPRRHGQIDEAAREVAELVARAEETLYAGDRRAALALLTRARAVPGHERSPVVLSAWHALGRSMAKVGLRGSWPVRTLEGHGAQVFSVAVSADGRTAVSGGIDREVRIWDLDTGACRHVTPPQPSPVDNVAVSADGGLALSASRDGVIAVWSTTTGERLREVDGGRTLGASPAAFSADGRLVLIATATASVQLWDLSAGPAGECVRMVETGIPGRGATAVRMDASGSLGAVAGGDDTVRLWNLGDGSPRTVLKGHSGPVRPLCLSAGGERVLTVAGGTMRLWDGLTGECLRIFEETSADAVCFSPDGRFVLSGGRDRAIRVWSVDNGRCVGVMEGHQAAVSALAMTRDGRFVLSGGDDKTVRIWELDWVLAPEAGDA</sequence>
<dbReference type="InterPro" id="IPR019734">
    <property type="entry name" value="TPR_rpt"/>
</dbReference>
<name>A0A841FJS4_9ACTN</name>
<dbReference type="RefSeq" id="WP_184785159.1">
    <property type="nucleotide sequence ID" value="NZ_BONT01000062.1"/>
</dbReference>
<evidence type="ECO:0000313" key="5">
    <source>
        <dbReference type="EMBL" id="MBB6032230.1"/>
    </source>
</evidence>
<dbReference type="Gene3D" id="1.10.510.10">
    <property type="entry name" value="Transferase(Phosphotransferase) domain 1"/>
    <property type="match status" value="1"/>
</dbReference>
<evidence type="ECO:0000256" key="1">
    <source>
        <dbReference type="ARBA" id="ARBA00022574"/>
    </source>
</evidence>
<dbReference type="PRINTS" id="PR00320">
    <property type="entry name" value="GPROTEINBRPT"/>
</dbReference>
<evidence type="ECO:0000259" key="4">
    <source>
        <dbReference type="PROSITE" id="PS50011"/>
    </source>
</evidence>
<dbReference type="InterPro" id="IPR001680">
    <property type="entry name" value="WD40_rpt"/>
</dbReference>
<reference evidence="5 6" key="1">
    <citation type="submission" date="2020-08" db="EMBL/GenBank/DDBJ databases">
        <title>Genomic Encyclopedia of Type Strains, Phase IV (KMG-IV): sequencing the most valuable type-strain genomes for metagenomic binning, comparative biology and taxonomic classification.</title>
        <authorList>
            <person name="Goeker M."/>
        </authorList>
    </citation>
    <scope>NUCLEOTIDE SEQUENCE [LARGE SCALE GENOMIC DNA]</scope>
    <source>
        <strain evidence="5 6">YIM 65646</strain>
    </source>
</reference>
<dbReference type="InterPro" id="IPR008271">
    <property type="entry name" value="Ser/Thr_kinase_AS"/>
</dbReference>
<dbReference type="CDD" id="cd14014">
    <property type="entry name" value="STKc_PknB_like"/>
    <property type="match status" value="1"/>
</dbReference>
<organism evidence="5 6">
    <name type="scientific">Phytomonospora endophytica</name>
    <dbReference type="NCBI Taxonomy" id="714109"/>
    <lineage>
        <taxon>Bacteria</taxon>
        <taxon>Bacillati</taxon>
        <taxon>Actinomycetota</taxon>
        <taxon>Actinomycetes</taxon>
        <taxon>Micromonosporales</taxon>
        <taxon>Micromonosporaceae</taxon>
        <taxon>Phytomonospora</taxon>
    </lineage>
</organism>
<dbReference type="PROSITE" id="PS50294">
    <property type="entry name" value="WD_REPEATS_REGION"/>
    <property type="match status" value="3"/>
</dbReference>
<dbReference type="CDD" id="cd00200">
    <property type="entry name" value="WD40"/>
    <property type="match status" value="1"/>
</dbReference>
<dbReference type="InterPro" id="IPR020472">
    <property type="entry name" value="WD40_PAC1"/>
</dbReference>
<proteinExistence type="predicted"/>
<evidence type="ECO:0000313" key="6">
    <source>
        <dbReference type="Proteomes" id="UP000548476"/>
    </source>
</evidence>
<accession>A0A841FJS4</accession>
<dbReference type="SMART" id="SM00320">
    <property type="entry name" value="WD40"/>
    <property type="match status" value="11"/>
</dbReference>
<dbReference type="SMART" id="SM00028">
    <property type="entry name" value="TPR"/>
    <property type="match status" value="2"/>
</dbReference>